<protein>
    <submittedName>
        <fullName evidence="2">Uncharacterized protein</fullName>
    </submittedName>
</protein>
<evidence type="ECO:0000256" key="1">
    <source>
        <dbReference type="SAM" id="MobiDB-lite"/>
    </source>
</evidence>
<feature type="region of interest" description="Disordered" evidence="1">
    <location>
        <begin position="118"/>
        <end position="161"/>
    </location>
</feature>
<sequence length="224" mass="23543">MASDSSQSIPGVNTPDIQATADPRLAYLDATDQWNILQSRCGITRGQFLTQPEVRARVLELQGELAVFQYLGSAAAFPGQNSTQATMHPDMNSDMNSNMQPFASTGAETTSRIYPDSTWHPSSSGMAPVAPMGPSMEPGMNLDPNLTSAPGTILSTASPTELDTLPDVDHLDVPVASATPTDSPAPNAVVTGAPTSTLDRRICVTCGHTAATVLQLKYVQPATT</sequence>
<keyword evidence="3" id="KW-1185">Reference proteome</keyword>
<dbReference type="AlphaFoldDB" id="A0A9P9A8T4"/>
<name>A0A9P9A8T4_9PEZI</name>
<accession>A0A9P9A8T4</accession>
<comment type="caution">
    <text evidence="2">The sequence shown here is derived from an EMBL/GenBank/DDBJ whole genome shotgun (WGS) entry which is preliminary data.</text>
</comment>
<evidence type="ECO:0000313" key="2">
    <source>
        <dbReference type="EMBL" id="KAH6675347.1"/>
    </source>
</evidence>
<evidence type="ECO:0000313" key="3">
    <source>
        <dbReference type="Proteomes" id="UP000770015"/>
    </source>
</evidence>
<dbReference type="Proteomes" id="UP000770015">
    <property type="component" value="Unassembled WGS sequence"/>
</dbReference>
<organism evidence="2 3">
    <name type="scientific">Plectosphaerella plurivora</name>
    <dbReference type="NCBI Taxonomy" id="936078"/>
    <lineage>
        <taxon>Eukaryota</taxon>
        <taxon>Fungi</taxon>
        <taxon>Dikarya</taxon>
        <taxon>Ascomycota</taxon>
        <taxon>Pezizomycotina</taxon>
        <taxon>Sordariomycetes</taxon>
        <taxon>Hypocreomycetidae</taxon>
        <taxon>Glomerellales</taxon>
        <taxon>Plectosphaerellaceae</taxon>
        <taxon>Plectosphaerella</taxon>
    </lineage>
</organism>
<dbReference type="EMBL" id="JAGSXJ010000025">
    <property type="protein sequence ID" value="KAH6675347.1"/>
    <property type="molecule type" value="Genomic_DNA"/>
</dbReference>
<reference evidence="2" key="1">
    <citation type="journal article" date="2021" name="Nat. Commun.">
        <title>Genetic determinants of endophytism in the Arabidopsis root mycobiome.</title>
        <authorList>
            <person name="Mesny F."/>
            <person name="Miyauchi S."/>
            <person name="Thiergart T."/>
            <person name="Pickel B."/>
            <person name="Atanasova L."/>
            <person name="Karlsson M."/>
            <person name="Huettel B."/>
            <person name="Barry K.W."/>
            <person name="Haridas S."/>
            <person name="Chen C."/>
            <person name="Bauer D."/>
            <person name="Andreopoulos W."/>
            <person name="Pangilinan J."/>
            <person name="LaButti K."/>
            <person name="Riley R."/>
            <person name="Lipzen A."/>
            <person name="Clum A."/>
            <person name="Drula E."/>
            <person name="Henrissat B."/>
            <person name="Kohler A."/>
            <person name="Grigoriev I.V."/>
            <person name="Martin F.M."/>
            <person name="Hacquard S."/>
        </authorList>
    </citation>
    <scope>NUCLEOTIDE SEQUENCE</scope>
    <source>
        <strain evidence="2">MPI-SDFR-AT-0117</strain>
    </source>
</reference>
<feature type="compositionally biased region" description="Polar residues" evidence="1">
    <location>
        <begin position="144"/>
        <end position="161"/>
    </location>
</feature>
<proteinExistence type="predicted"/>
<gene>
    <name evidence="2" type="ORF">F5X68DRAFT_235496</name>
</gene>